<dbReference type="Pfam" id="PF00162">
    <property type="entry name" value="PGK"/>
    <property type="match status" value="1"/>
</dbReference>
<reference evidence="17 18" key="1">
    <citation type="journal article" date="2016" name="Nat. Commun.">
        <title>Thousands of microbial genomes shed light on interconnected biogeochemical processes in an aquifer system.</title>
        <authorList>
            <person name="Anantharaman K."/>
            <person name="Brown C.T."/>
            <person name="Hug L.A."/>
            <person name="Sharon I."/>
            <person name="Castelle C.J."/>
            <person name="Probst A.J."/>
            <person name="Thomas B.C."/>
            <person name="Singh A."/>
            <person name="Wilkins M.J."/>
            <person name="Karaoz U."/>
            <person name="Brodie E.L."/>
            <person name="Williams K.H."/>
            <person name="Hubbard S.S."/>
            <person name="Banfield J.F."/>
        </authorList>
    </citation>
    <scope>NUCLEOTIDE SEQUENCE [LARGE SCALE GENOMIC DNA]</scope>
</reference>
<feature type="binding site" evidence="14">
    <location>
        <position position="154"/>
    </location>
    <ligand>
        <name>(2R)-3-phosphoglycerate</name>
        <dbReference type="ChEBI" id="CHEBI:58272"/>
    </ligand>
</feature>
<comment type="similarity">
    <text evidence="3 13 16">Belongs to the phosphoglycerate kinase family.</text>
</comment>
<dbReference type="FunFam" id="3.40.50.1260:FF:000006">
    <property type="entry name" value="Phosphoglycerate kinase"/>
    <property type="match status" value="1"/>
</dbReference>
<comment type="subunit">
    <text evidence="4 13">Monomer.</text>
</comment>
<proteinExistence type="inferred from homology"/>
<comment type="subcellular location">
    <subcellularLocation>
        <location evidence="13">Cytoplasm</location>
    </subcellularLocation>
</comment>
<feature type="binding site" evidence="13 15">
    <location>
        <position position="323"/>
    </location>
    <ligand>
        <name>ATP</name>
        <dbReference type="ChEBI" id="CHEBI:30616"/>
    </ligand>
</feature>
<comment type="pathway">
    <text evidence="2 13">Carbohydrate degradation; glycolysis; pyruvate from D-glyceraldehyde 3-phosphate: step 2/5.</text>
</comment>
<accession>A0A1F7V8V5</accession>
<dbReference type="GO" id="GO:0005829">
    <property type="term" value="C:cytosol"/>
    <property type="evidence" value="ECO:0007669"/>
    <property type="project" value="TreeGrafter"/>
</dbReference>
<sequence>MKLRKLKSDADFAGKRVLIRIDGNVPIKNGKAIDGPHGRIARSAVDIDWLSQRGAKVIVLSHLGRPDGKRVSAYSLKPVAKRLGGLLKNRVTLSRDIVGPKVVKLVEKMKNGDVLLLENLRFDPREESNAPSFAQALASLGDLYVNDAFAVSHRAHASVDGIVSDLPSFAGPLLANEIAILSKLDKQLKHPFILVMGGLKIETKLPVIERFLGSAEKILIGGALATTFLVAQGFAVGKSVYDADGVKEAKALLAKAKDKLVLPIDVIVSSSVRKDAQTRCVSVDAVKAGDRIVDLGKKTLARFEDELEHAKTVVWNGPLGMTEIPKFCHGTLAIAKAIAERTGPATTIVGGGDTVPVLESAHLADKFTLLSTGGGALLEFLGGKKLPGLEVLESE</sequence>
<dbReference type="Proteomes" id="UP000176593">
    <property type="component" value="Unassembled WGS sequence"/>
</dbReference>
<feature type="binding site" evidence="13">
    <location>
        <position position="154"/>
    </location>
    <ligand>
        <name>substrate</name>
    </ligand>
</feature>
<evidence type="ECO:0000256" key="7">
    <source>
        <dbReference type="ARBA" id="ARBA00022490"/>
    </source>
</evidence>
<keyword evidence="11 13" id="KW-0067">ATP-binding</keyword>
<keyword evidence="10 13" id="KW-0418">Kinase</keyword>
<comment type="caution">
    <text evidence="17">The sequence shown here is derived from an EMBL/GenBank/DDBJ whole genome shotgun (WGS) entry which is preliminary data.</text>
</comment>
<dbReference type="AlphaFoldDB" id="A0A1F7V8V5"/>
<evidence type="ECO:0000313" key="17">
    <source>
        <dbReference type="EMBL" id="OGL86939.1"/>
    </source>
</evidence>
<comment type="catalytic activity">
    <reaction evidence="1 13 16">
        <text>(2R)-3-phosphoglycerate + ATP = (2R)-3-phospho-glyceroyl phosphate + ADP</text>
        <dbReference type="Rhea" id="RHEA:14801"/>
        <dbReference type="ChEBI" id="CHEBI:30616"/>
        <dbReference type="ChEBI" id="CHEBI:57604"/>
        <dbReference type="ChEBI" id="CHEBI:58272"/>
        <dbReference type="ChEBI" id="CHEBI:456216"/>
        <dbReference type="EC" id="2.7.2.3"/>
    </reaction>
</comment>
<evidence type="ECO:0000256" key="16">
    <source>
        <dbReference type="RuleBase" id="RU000532"/>
    </source>
</evidence>
<dbReference type="GO" id="GO:0005524">
    <property type="term" value="F:ATP binding"/>
    <property type="evidence" value="ECO:0007669"/>
    <property type="project" value="UniProtKB-KW"/>
</dbReference>
<feature type="binding site" evidence="13">
    <location>
        <position position="39"/>
    </location>
    <ligand>
        <name>substrate</name>
    </ligand>
</feature>
<evidence type="ECO:0000256" key="4">
    <source>
        <dbReference type="ARBA" id="ARBA00011245"/>
    </source>
</evidence>
<dbReference type="HAMAP" id="MF_00145">
    <property type="entry name" value="Phosphoglyc_kinase"/>
    <property type="match status" value="1"/>
</dbReference>
<evidence type="ECO:0000256" key="1">
    <source>
        <dbReference type="ARBA" id="ARBA00000642"/>
    </source>
</evidence>
<feature type="binding site" evidence="14">
    <location>
        <begin position="22"/>
        <end position="24"/>
    </location>
    <ligand>
        <name>substrate</name>
    </ligand>
</feature>
<evidence type="ECO:0000256" key="3">
    <source>
        <dbReference type="ARBA" id="ARBA00008982"/>
    </source>
</evidence>
<evidence type="ECO:0000256" key="10">
    <source>
        <dbReference type="ARBA" id="ARBA00022777"/>
    </source>
</evidence>
<organism evidence="17 18">
    <name type="scientific">Candidatus Uhrbacteria bacterium RIFCSPLOWO2_02_FULL_48_18</name>
    <dbReference type="NCBI Taxonomy" id="1802408"/>
    <lineage>
        <taxon>Bacteria</taxon>
        <taxon>Candidatus Uhriibacteriota</taxon>
    </lineage>
</organism>
<dbReference type="InterPro" id="IPR015911">
    <property type="entry name" value="Phosphoglycerate_kinase_CS"/>
</dbReference>
<evidence type="ECO:0000256" key="9">
    <source>
        <dbReference type="ARBA" id="ARBA00022741"/>
    </source>
</evidence>
<dbReference type="UniPathway" id="UPA00109">
    <property type="reaction ID" value="UER00185"/>
</dbReference>
<dbReference type="FunFam" id="3.40.50.1260:FF:000031">
    <property type="entry name" value="Phosphoglycerate kinase 1"/>
    <property type="match status" value="1"/>
</dbReference>
<evidence type="ECO:0000256" key="11">
    <source>
        <dbReference type="ARBA" id="ARBA00022840"/>
    </source>
</evidence>
<dbReference type="Gene3D" id="3.40.50.1260">
    <property type="entry name" value="Phosphoglycerate kinase, N-terminal domain"/>
    <property type="match status" value="2"/>
</dbReference>
<feature type="binding site" evidence="14">
    <location>
        <position position="39"/>
    </location>
    <ligand>
        <name>(2R)-3-phosphoglycerate</name>
        <dbReference type="ChEBI" id="CHEBI:58272"/>
    </ligand>
</feature>
<evidence type="ECO:0000256" key="6">
    <source>
        <dbReference type="ARBA" id="ARBA00016471"/>
    </source>
</evidence>
<dbReference type="PRINTS" id="PR00477">
    <property type="entry name" value="PHGLYCKINASE"/>
</dbReference>
<dbReference type="GO" id="GO:0004618">
    <property type="term" value="F:phosphoglycerate kinase activity"/>
    <property type="evidence" value="ECO:0007669"/>
    <property type="project" value="UniProtKB-UniRule"/>
</dbReference>
<evidence type="ECO:0000256" key="14">
    <source>
        <dbReference type="PIRSR" id="PIRSR000724-1"/>
    </source>
</evidence>
<evidence type="ECO:0000256" key="5">
    <source>
        <dbReference type="ARBA" id="ARBA00013061"/>
    </source>
</evidence>
<keyword evidence="9 13" id="KW-0547">Nucleotide-binding</keyword>
<dbReference type="InterPro" id="IPR036043">
    <property type="entry name" value="Phosphoglycerate_kinase_sf"/>
</dbReference>
<keyword evidence="8 13" id="KW-0808">Transferase</keyword>
<evidence type="ECO:0000256" key="13">
    <source>
        <dbReference type="HAMAP-Rule" id="MF_00145"/>
    </source>
</evidence>
<keyword evidence="7 13" id="KW-0963">Cytoplasm</keyword>
<dbReference type="InterPro" id="IPR001576">
    <property type="entry name" value="Phosphoglycerate_kinase"/>
</dbReference>
<gene>
    <name evidence="13" type="primary">pgk</name>
    <name evidence="17" type="ORF">A3I41_03220</name>
</gene>
<feature type="binding site" evidence="13 15">
    <location>
        <position position="204"/>
    </location>
    <ligand>
        <name>ATP</name>
        <dbReference type="ChEBI" id="CHEBI:30616"/>
    </ligand>
</feature>
<dbReference type="GO" id="GO:0006094">
    <property type="term" value="P:gluconeogenesis"/>
    <property type="evidence" value="ECO:0007669"/>
    <property type="project" value="TreeGrafter"/>
</dbReference>
<dbReference type="PANTHER" id="PTHR11406">
    <property type="entry name" value="PHOSPHOGLYCERATE KINASE"/>
    <property type="match status" value="1"/>
</dbReference>
<feature type="binding site" evidence="14">
    <location>
        <position position="121"/>
    </location>
    <ligand>
        <name>(2R)-3-phosphoglycerate</name>
        <dbReference type="ChEBI" id="CHEBI:58272"/>
    </ligand>
</feature>
<evidence type="ECO:0000256" key="12">
    <source>
        <dbReference type="ARBA" id="ARBA00023152"/>
    </source>
</evidence>
<evidence type="ECO:0000256" key="2">
    <source>
        <dbReference type="ARBA" id="ARBA00004838"/>
    </source>
</evidence>
<dbReference type="GO" id="GO:0043531">
    <property type="term" value="F:ADP binding"/>
    <property type="evidence" value="ECO:0007669"/>
    <property type="project" value="TreeGrafter"/>
</dbReference>
<feature type="binding site" evidence="13 15">
    <location>
        <begin position="351"/>
        <end position="354"/>
    </location>
    <ligand>
        <name>ATP</name>
        <dbReference type="ChEBI" id="CHEBI:30616"/>
    </ligand>
</feature>
<keyword evidence="12 13" id="KW-0324">Glycolysis</keyword>
<dbReference type="PIRSF" id="PIRSF000724">
    <property type="entry name" value="Pgk"/>
    <property type="match status" value="1"/>
</dbReference>
<dbReference type="InterPro" id="IPR015824">
    <property type="entry name" value="Phosphoglycerate_kinase_N"/>
</dbReference>
<dbReference type="EC" id="2.7.2.3" evidence="5 13"/>
<dbReference type="SUPFAM" id="SSF53748">
    <property type="entry name" value="Phosphoglycerate kinase"/>
    <property type="match status" value="1"/>
</dbReference>
<protein>
    <recommendedName>
        <fullName evidence="6 13">Phosphoglycerate kinase</fullName>
        <ecNumber evidence="5 13">2.7.2.3</ecNumber>
    </recommendedName>
</protein>
<evidence type="ECO:0000256" key="8">
    <source>
        <dbReference type="ARBA" id="ARBA00022679"/>
    </source>
</evidence>
<feature type="binding site" evidence="13 14">
    <location>
        <begin position="62"/>
        <end position="65"/>
    </location>
    <ligand>
        <name>substrate</name>
    </ligand>
</feature>
<dbReference type="GO" id="GO:0006096">
    <property type="term" value="P:glycolytic process"/>
    <property type="evidence" value="ECO:0007669"/>
    <property type="project" value="UniProtKB-UniRule"/>
</dbReference>
<evidence type="ECO:0000256" key="15">
    <source>
        <dbReference type="PIRSR" id="PIRSR000724-2"/>
    </source>
</evidence>
<evidence type="ECO:0000313" key="18">
    <source>
        <dbReference type="Proteomes" id="UP000176593"/>
    </source>
</evidence>
<comment type="caution">
    <text evidence="13">Lacks conserved residue(s) required for the propagation of feature annotation.</text>
</comment>
<dbReference type="PROSITE" id="PS00111">
    <property type="entry name" value="PGLYCERATE_KINASE"/>
    <property type="match status" value="1"/>
</dbReference>
<name>A0A1F7V8V5_9BACT</name>
<feature type="binding site" evidence="13">
    <location>
        <position position="121"/>
    </location>
    <ligand>
        <name>substrate</name>
    </ligand>
</feature>
<dbReference type="EMBL" id="MGEQ01000003">
    <property type="protein sequence ID" value="OGL86939.1"/>
    <property type="molecule type" value="Genomic_DNA"/>
</dbReference>
<dbReference type="PANTHER" id="PTHR11406:SF23">
    <property type="entry name" value="PHOSPHOGLYCERATE KINASE 1, CHLOROPLASTIC-RELATED"/>
    <property type="match status" value="1"/>
</dbReference>